<protein>
    <submittedName>
        <fullName evidence="2">Ovule protein</fullName>
    </submittedName>
</protein>
<feature type="compositionally biased region" description="Basic and acidic residues" evidence="1">
    <location>
        <begin position="71"/>
        <end position="81"/>
    </location>
</feature>
<sequence length="81" mass="8986">MAGGHDNYCGRHQRAQQKPASLAPSQPLGYPPFKDNSLPDFRSFSITSTSNNTITTMGDVNTGPTNHRNPFFREDIRPLIP</sequence>
<accession>A0A5K3FS12</accession>
<feature type="region of interest" description="Disordered" evidence="1">
    <location>
        <begin position="1"/>
        <end position="81"/>
    </location>
</feature>
<organism evidence="2">
    <name type="scientific">Mesocestoides corti</name>
    <name type="common">Flatworm</name>
    <dbReference type="NCBI Taxonomy" id="53468"/>
    <lineage>
        <taxon>Eukaryota</taxon>
        <taxon>Metazoa</taxon>
        <taxon>Spiralia</taxon>
        <taxon>Lophotrochozoa</taxon>
        <taxon>Platyhelminthes</taxon>
        <taxon>Cestoda</taxon>
        <taxon>Eucestoda</taxon>
        <taxon>Cyclophyllidea</taxon>
        <taxon>Mesocestoididae</taxon>
        <taxon>Mesocestoides</taxon>
    </lineage>
</organism>
<evidence type="ECO:0000256" key="1">
    <source>
        <dbReference type="SAM" id="MobiDB-lite"/>
    </source>
</evidence>
<feature type="compositionally biased region" description="Polar residues" evidence="1">
    <location>
        <begin position="58"/>
        <end position="68"/>
    </location>
</feature>
<name>A0A5K3FS12_MESCO</name>
<proteinExistence type="predicted"/>
<dbReference type="WBParaSite" id="MCU_010892-RA">
    <property type="protein sequence ID" value="MCU_010892-RA"/>
    <property type="gene ID" value="MCU_010892"/>
</dbReference>
<reference evidence="2" key="1">
    <citation type="submission" date="2019-11" db="UniProtKB">
        <authorList>
            <consortium name="WormBaseParasite"/>
        </authorList>
    </citation>
    <scope>IDENTIFICATION</scope>
</reference>
<evidence type="ECO:0000313" key="2">
    <source>
        <dbReference type="WBParaSite" id="MCU_010892-RA"/>
    </source>
</evidence>
<feature type="compositionally biased region" description="Low complexity" evidence="1">
    <location>
        <begin position="45"/>
        <end position="56"/>
    </location>
</feature>
<dbReference type="AlphaFoldDB" id="A0A5K3FS12"/>